<organism evidence="2 3">
    <name type="scientific">Morchella conica CCBAS932</name>
    <dbReference type="NCBI Taxonomy" id="1392247"/>
    <lineage>
        <taxon>Eukaryota</taxon>
        <taxon>Fungi</taxon>
        <taxon>Dikarya</taxon>
        <taxon>Ascomycota</taxon>
        <taxon>Pezizomycotina</taxon>
        <taxon>Pezizomycetes</taxon>
        <taxon>Pezizales</taxon>
        <taxon>Morchellaceae</taxon>
        <taxon>Morchella</taxon>
    </lineage>
</organism>
<dbReference type="InterPro" id="IPR038305">
    <property type="entry name" value="HeLo_sf"/>
</dbReference>
<protein>
    <recommendedName>
        <fullName evidence="1">DUF7580 domain-containing protein</fullName>
    </recommendedName>
</protein>
<name>A0A3N4L1S6_9PEZI</name>
<dbReference type="Pfam" id="PF24476">
    <property type="entry name" value="DUF7580"/>
    <property type="match status" value="1"/>
</dbReference>
<dbReference type="Proteomes" id="UP000277580">
    <property type="component" value="Unassembled WGS sequence"/>
</dbReference>
<evidence type="ECO:0000313" key="3">
    <source>
        <dbReference type="Proteomes" id="UP000277580"/>
    </source>
</evidence>
<dbReference type="InParanoid" id="A0A3N4L1S6"/>
<evidence type="ECO:0000259" key="1">
    <source>
        <dbReference type="Pfam" id="PF24476"/>
    </source>
</evidence>
<keyword evidence="3" id="KW-1185">Reference proteome</keyword>
<feature type="domain" description="DUF7580" evidence="1">
    <location>
        <begin position="342"/>
        <end position="519"/>
    </location>
</feature>
<dbReference type="AlphaFoldDB" id="A0A3N4L1S6"/>
<dbReference type="PANTHER" id="PTHR35186:SF4">
    <property type="entry name" value="PRION-INHIBITION AND PROPAGATION HELO DOMAIN-CONTAINING PROTEIN"/>
    <property type="match status" value="1"/>
</dbReference>
<reference evidence="2 3" key="1">
    <citation type="journal article" date="2018" name="Nat. Ecol. Evol.">
        <title>Pezizomycetes genomes reveal the molecular basis of ectomycorrhizal truffle lifestyle.</title>
        <authorList>
            <person name="Murat C."/>
            <person name="Payen T."/>
            <person name="Noel B."/>
            <person name="Kuo A."/>
            <person name="Morin E."/>
            <person name="Chen J."/>
            <person name="Kohler A."/>
            <person name="Krizsan K."/>
            <person name="Balestrini R."/>
            <person name="Da Silva C."/>
            <person name="Montanini B."/>
            <person name="Hainaut M."/>
            <person name="Levati E."/>
            <person name="Barry K.W."/>
            <person name="Belfiori B."/>
            <person name="Cichocki N."/>
            <person name="Clum A."/>
            <person name="Dockter R.B."/>
            <person name="Fauchery L."/>
            <person name="Guy J."/>
            <person name="Iotti M."/>
            <person name="Le Tacon F."/>
            <person name="Lindquist E.A."/>
            <person name="Lipzen A."/>
            <person name="Malagnac F."/>
            <person name="Mello A."/>
            <person name="Molinier V."/>
            <person name="Miyauchi S."/>
            <person name="Poulain J."/>
            <person name="Riccioni C."/>
            <person name="Rubini A."/>
            <person name="Sitrit Y."/>
            <person name="Splivallo R."/>
            <person name="Traeger S."/>
            <person name="Wang M."/>
            <person name="Zifcakova L."/>
            <person name="Wipf D."/>
            <person name="Zambonelli A."/>
            <person name="Paolocci F."/>
            <person name="Nowrousian M."/>
            <person name="Ottonello S."/>
            <person name="Baldrian P."/>
            <person name="Spatafora J.W."/>
            <person name="Henrissat B."/>
            <person name="Nagy L.G."/>
            <person name="Aury J.M."/>
            <person name="Wincker P."/>
            <person name="Grigoriev I.V."/>
            <person name="Bonfante P."/>
            <person name="Martin F.M."/>
        </authorList>
    </citation>
    <scope>NUCLEOTIDE SEQUENCE [LARGE SCALE GENOMIC DNA]</scope>
    <source>
        <strain evidence="2 3">CCBAS932</strain>
    </source>
</reference>
<evidence type="ECO:0000313" key="2">
    <source>
        <dbReference type="EMBL" id="RPB15452.1"/>
    </source>
</evidence>
<accession>A0A3N4L1S6</accession>
<dbReference type="Gene3D" id="1.20.120.1020">
    <property type="entry name" value="Prion-inhibition and propagation, HeLo domain"/>
    <property type="match status" value="1"/>
</dbReference>
<sequence>MEVAGLVFGVLGALDVCLRVSKEVNALVRDFKNVGLDFEWASKRLDIHNAQFKSWIEFWDIKKSTPTKTFHTLWGPEGTKAIHDHLEGLEILCTKAARSQEKYKRTLEGAGKTKLRAFQMFRGKVRYTISRKDEFEENLNKLRTEFGLVEREAEEFFLRCHPNISRGLISKAMIDDIVKESATMDPDNVMKIQQITMHLFKGLDVDNLQGRLELSLQPDYVSKNQFRELEFDTQRLDKKSTKLPIIVNGKADVSFPDCQYHLPLQSVFVLEAGEEYAFETPRPTSLRVEDFMTIVVSDQLNLRENDTSLSDNESFSLKCPPNPKHEGYRFLVHRTGSNSISNQPRPLNELFDNIPRHPDQHPLRTKFTITQQFDLAYTLAASVLNLQGSGWLNTFHSENIYQRENFHRSTIHTLEVWTGGCNLSNYDLGKTALDGIFHRPRNSYHLKPEIFLLGVLLLEIGLARSGRAILRDLEHIRTREEKLLHVFLRLDDSVCPKYTDITKACLEGDFEFDDDLDPKKTLTSYISKVLKPLKEECDNLSGNRGSRHRRKINVPRKITLPIAPRGIDFPELKEFADIDVKRRMRRTSTWGGSTFSD</sequence>
<dbReference type="OrthoDB" id="5318805at2759"/>
<proteinExistence type="predicted"/>
<dbReference type="InterPro" id="IPR056002">
    <property type="entry name" value="DUF7580"/>
</dbReference>
<dbReference type="PANTHER" id="PTHR35186">
    <property type="entry name" value="ANK_REP_REGION DOMAIN-CONTAINING PROTEIN"/>
    <property type="match status" value="1"/>
</dbReference>
<gene>
    <name evidence="2" type="ORF">P167DRAFT_563077</name>
</gene>
<dbReference type="EMBL" id="ML119113">
    <property type="protein sequence ID" value="RPB15452.1"/>
    <property type="molecule type" value="Genomic_DNA"/>
</dbReference>